<protein>
    <recommendedName>
        <fullName evidence="5">Elongator complex protein 6</fullName>
    </recommendedName>
</protein>
<gene>
    <name evidence="3" type="ORF">KI387_006186</name>
</gene>
<feature type="non-terminal residue" evidence="3">
    <location>
        <position position="215"/>
    </location>
</feature>
<evidence type="ECO:0000313" key="4">
    <source>
        <dbReference type="Proteomes" id="UP000824469"/>
    </source>
</evidence>
<evidence type="ECO:0000256" key="2">
    <source>
        <dbReference type="ARBA" id="ARBA00008837"/>
    </source>
</evidence>
<dbReference type="InterPro" id="IPR018627">
    <property type="entry name" value="ELP6"/>
</dbReference>
<keyword evidence="4" id="KW-1185">Reference proteome</keyword>
<dbReference type="AlphaFoldDB" id="A0AA38GPD6"/>
<dbReference type="Gene3D" id="3.40.50.300">
    <property type="entry name" value="P-loop containing nucleotide triphosphate hydrolases"/>
    <property type="match status" value="1"/>
</dbReference>
<accession>A0AA38GPD6</accession>
<reference evidence="3 4" key="1">
    <citation type="journal article" date="2021" name="Nat. Plants">
        <title>The Taxus genome provides insights into paclitaxel biosynthesis.</title>
        <authorList>
            <person name="Xiong X."/>
            <person name="Gou J."/>
            <person name="Liao Q."/>
            <person name="Li Y."/>
            <person name="Zhou Q."/>
            <person name="Bi G."/>
            <person name="Li C."/>
            <person name="Du R."/>
            <person name="Wang X."/>
            <person name="Sun T."/>
            <person name="Guo L."/>
            <person name="Liang H."/>
            <person name="Lu P."/>
            <person name="Wu Y."/>
            <person name="Zhang Z."/>
            <person name="Ro D.K."/>
            <person name="Shang Y."/>
            <person name="Huang S."/>
            <person name="Yan J."/>
        </authorList>
    </citation>
    <scope>NUCLEOTIDE SEQUENCE [LARGE SCALE GENOMIC DNA]</scope>
    <source>
        <strain evidence="3">Ta-2019</strain>
    </source>
</reference>
<dbReference type="PANTHER" id="PTHR16184">
    <property type="entry name" value="ELONGATOR COMPLEX PROTEIN 6"/>
    <property type="match status" value="1"/>
</dbReference>
<dbReference type="PANTHER" id="PTHR16184:SF6">
    <property type="entry name" value="ELONGATOR COMPLEX PROTEIN 6"/>
    <property type="match status" value="1"/>
</dbReference>
<dbReference type="Pfam" id="PF09807">
    <property type="entry name" value="ELP6"/>
    <property type="match status" value="1"/>
</dbReference>
<comment type="similarity">
    <text evidence="2">Belongs to the ELP6 family.</text>
</comment>
<proteinExistence type="inferred from homology"/>
<evidence type="ECO:0008006" key="5">
    <source>
        <dbReference type="Google" id="ProtNLM"/>
    </source>
</evidence>
<comment type="pathway">
    <text evidence="1">tRNA modification; 5-methoxycarbonylmethyl-2-thiouridine-tRNA biosynthesis.</text>
</comment>
<dbReference type="Proteomes" id="UP000824469">
    <property type="component" value="Unassembled WGS sequence"/>
</dbReference>
<dbReference type="EMBL" id="JAHRHJ020000002">
    <property type="protein sequence ID" value="KAH9326008.1"/>
    <property type="molecule type" value="Genomic_DNA"/>
</dbReference>
<organism evidence="3 4">
    <name type="scientific">Taxus chinensis</name>
    <name type="common">Chinese yew</name>
    <name type="synonym">Taxus wallichiana var. chinensis</name>
    <dbReference type="NCBI Taxonomy" id="29808"/>
    <lineage>
        <taxon>Eukaryota</taxon>
        <taxon>Viridiplantae</taxon>
        <taxon>Streptophyta</taxon>
        <taxon>Embryophyta</taxon>
        <taxon>Tracheophyta</taxon>
        <taxon>Spermatophyta</taxon>
        <taxon>Pinopsida</taxon>
        <taxon>Pinidae</taxon>
        <taxon>Conifers II</taxon>
        <taxon>Cupressales</taxon>
        <taxon>Taxaceae</taxon>
        <taxon>Taxus</taxon>
    </lineage>
</organism>
<sequence>VSVSTLSRLRGEFRPIIESDSEIQNLLHSKWPADSTLCPNASSKKVLSGRGLVLFIGLSEPFTHYERIARKHGCNLSSYRDSGQFIFMDMLHLECKGSKGEITENALFELYKNIHQTLHGCIYLEGNLGCSCIMIDDVSLLEIAAHGSEDLVFDFLHYCRILTSELGCSLVLLSHQDIYASQSDSSFIKHLEYIADIVIDVEPLNFGIAIDVHGQ</sequence>
<dbReference type="SUPFAM" id="SSF52540">
    <property type="entry name" value="P-loop containing nucleoside triphosphate hydrolases"/>
    <property type="match status" value="1"/>
</dbReference>
<dbReference type="GO" id="GO:0002098">
    <property type="term" value="P:tRNA wobble uridine modification"/>
    <property type="evidence" value="ECO:0007669"/>
    <property type="project" value="InterPro"/>
</dbReference>
<comment type="caution">
    <text evidence="3">The sequence shown here is derived from an EMBL/GenBank/DDBJ whole genome shotgun (WGS) entry which is preliminary data.</text>
</comment>
<dbReference type="GO" id="GO:0033588">
    <property type="term" value="C:elongator holoenzyme complex"/>
    <property type="evidence" value="ECO:0007669"/>
    <property type="project" value="InterPro"/>
</dbReference>
<dbReference type="InterPro" id="IPR027417">
    <property type="entry name" value="P-loop_NTPase"/>
</dbReference>
<evidence type="ECO:0000256" key="1">
    <source>
        <dbReference type="ARBA" id="ARBA00005043"/>
    </source>
</evidence>
<feature type="non-terminal residue" evidence="3">
    <location>
        <position position="1"/>
    </location>
</feature>
<evidence type="ECO:0000313" key="3">
    <source>
        <dbReference type="EMBL" id="KAH9326008.1"/>
    </source>
</evidence>
<name>A0AA38GPD6_TAXCH</name>